<reference evidence="2 3" key="1">
    <citation type="submission" date="2020-10" db="EMBL/GenBank/DDBJ databases">
        <title>Phylogeny of dyella-like bacteria.</title>
        <authorList>
            <person name="Fu J."/>
        </authorList>
    </citation>
    <scope>NUCLEOTIDE SEQUENCE [LARGE SCALE GENOMIC DNA]</scope>
    <source>
        <strain evidence="2 3">JP1</strain>
    </source>
</reference>
<dbReference type="Pfam" id="PF13332">
    <property type="entry name" value="Fil_haemagg_2"/>
    <property type="match status" value="3"/>
</dbReference>
<feature type="region of interest" description="Disordered" evidence="1">
    <location>
        <begin position="180"/>
        <end position="205"/>
    </location>
</feature>
<dbReference type="InterPro" id="IPR025157">
    <property type="entry name" value="Hemagglutinin_rpt"/>
</dbReference>
<name>A0ABW8JM16_9GAMM</name>
<feature type="region of interest" description="Disordered" evidence="1">
    <location>
        <begin position="1"/>
        <end position="35"/>
    </location>
</feature>
<feature type="region of interest" description="Disordered" evidence="1">
    <location>
        <begin position="113"/>
        <end position="133"/>
    </location>
</feature>
<comment type="caution">
    <text evidence="2">The sequence shown here is derived from an EMBL/GenBank/DDBJ whole genome shotgun (WGS) entry which is preliminary data.</text>
</comment>
<feature type="compositionally biased region" description="Polar residues" evidence="1">
    <location>
        <begin position="16"/>
        <end position="35"/>
    </location>
</feature>
<organism evidence="2 3">
    <name type="scientific">Dyella jejuensis</name>
    <dbReference type="NCBI Taxonomy" id="1432009"/>
    <lineage>
        <taxon>Bacteria</taxon>
        <taxon>Pseudomonadati</taxon>
        <taxon>Pseudomonadota</taxon>
        <taxon>Gammaproteobacteria</taxon>
        <taxon>Lysobacterales</taxon>
        <taxon>Rhodanobacteraceae</taxon>
        <taxon>Dyella</taxon>
    </lineage>
</organism>
<proteinExistence type="predicted"/>
<dbReference type="EMBL" id="JADIKJ010000026">
    <property type="protein sequence ID" value="MFK2902163.1"/>
    <property type="molecule type" value="Genomic_DNA"/>
</dbReference>
<protein>
    <submittedName>
        <fullName evidence="2">Hemagglutinin repeat-containing protein</fullName>
    </submittedName>
</protein>
<evidence type="ECO:0000256" key="1">
    <source>
        <dbReference type="SAM" id="MobiDB-lite"/>
    </source>
</evidence>
<gene>
    <name evidence="2" type="ORF">ISP15_17650</name>
</gene>
<sequence>MALVAGHDVSLVAGQETHTQSQDTRTASGNVLSHRSTTTHDVIGDTDAIGTQISGHTVSVAAGHDLTAQAAYLNADNALTLAAGHDVTLADAHDLHQEEHDSETRSFSFFSTSSKRFGSVDPEGRSNQSSIEINQSTSVGSVLSGDSVTVAAGHDLSATHAQVVGTNDVALAAGNHLTLDAGQNTDDVSQTQSTRHTGLMNNGGLSVLIGNRSTKDGYSEHDVSYTGSIVGSLNGSVTLSAGNHVHITGSDVLSQTGTAIVGNNVTIDAAVGTSDIRQTHKVSTGGITAGLSGGLANTAQVMYGQAQAAHRTQDSRVKAVYAAQSAYTGYEAYGAYQDAAMQAAKNGTSTSSGINLRVGIGGSSASTTTTTHDDTAYGSHINSAGNVTLAATGGDLDIIGSQVNGQNVALAAANHLNILSQQENHTLESGNKNASGGVGVQIGSGGLGFYAQAAVGKGSAHGNGITHADSTVNASDTLTLISGNDTTIKGAQLTGNQVLANIGNHLLIQSEQDTDDYASQQWQVGGEVVVGAGGSGSFNYSQNKSSSHYAGVTHVSGIQAGDGGFDINVHGNTHLNGGVIASTADPGKNSLTTGTLTYQDIQNESSGKASGSNYGAGSDVLSGSKYAIGKTIVGNMMSGGSDSEGHSSTTHSAVAGGAITITDGQAQLALNGKTTQAAMAGLSRDASLDQDALTHPDLATLQNNVEYEQALNGLGYQVGTHFTDEAYRTMFIKAANVYEVAYDKDGKPIPGRMLTDEEKMSLQPGKDGAVYISDNGIFNDDKAAAKYADQHSTSSGPQYYIDFPEASNALSELLVAGYQKNLENDFFGLTNATVETKDMMLLYGETGLHFDGHSRGSMTIGNAMESIARMSGSQGILSNTTVGFFGPAYNAAKADQVLSLLQDRNAIADPNQWQNMVLTMQNHIDDPVGRFIGGNPPTGGTTPDGTTQLGQMIRAATGQQNSSHNCYGSPVGQNNCGAFWGNSLNNKAVTTPVNTLGKEGR</sequence>
<keyword evidence="3" id="KW-1185">Reference proteome</keyword>
<accession>A0ABW8JM16</accession>
<evidence type="ECO:0000313" key="2">
    <source>
        <dbReference type="EMBL" id="MFK2902163.1"/>
    </source>
</evidence>
<evidence type="ECO:0000313" key="3">
    <source>
        <dbReference type="Proteomes" id="UP001620461"/>
    </source>
</evidence>
<dbReference type="Proteomes" id="UP001620461">
    <property type="component" value="Unassembled WGS sequence"/>
</dbReference>
<feature type="compositionally biased region" description="Polar residues" evidence="1">
    <location>
        <begin position="181"/>
        <end position="204"/>
    </location>
</feature>